<name>A0A656JP42_PSESF</name>
<gene>
    <name evidence="1" type="ORF">A245_35285</name>
</gene>
<accession>A0A656JP42</accession>
<dbReference type="AlphaFoldDB" id="A0A656JP42"/>
<protein>
    <submittedName>
        <fullName evidence="1">Uncharacterized protein</fullName>
    </submittedName>
</protein>
<evidence type="ECO:0000313" key="1">
    <source>
        <dbReference type="EMBL" id="EPN42287.1"/>
    </source>
</evidence>
<proteinExistence type="predicted"/>
<organism evidence="1 2">
    <name type="scientific">Pseudomonas syringae pv. actinidiae ICMP 19096</name>
    <dbReference type="NCBI Taxonomy" id="1194405"/>
    <lineage>
        <taxon>Bacteria</taxon>
        <taxon>Pseudomonadati</taxon>
        <taxon>Pseudomonadota</taxon>
        <taxon>Gammaproteobacteria</taxon>
        <taxon>Pseudomonadales</taxon>
        <taxon>Pseudomonadaceae</taxon>
        <taxon>Pseudomonas</taxon>
        <taxon>Pseudomonas syringae</taxon>
    </lineage>
</organism>
<dbReference type="Proteomes" id="UP000018849">
    <property type="component" value="Unassembled WGS sequence"/>
</dbReference>
<reference evidence="1 2" key="1">
    <citation type="journal article" date="2013" name="PLoS Pathog.">
        <title>Genomic analysis of the Kiwifruit pathogen Pseudomonas syringae pv. actinidiae provides insight into the origins of an emergent plant disease.</title>
        <authorList>
            <person name="McCann H.C."/>
            <person name="Rikkerink E.H."/>
            <person name="Bertels F."/>
            <person name="Fiers M."/>
            <person name="Lu A."/>
            <person name="Rees-George J."/>
            <person name="Andersen M.T."/>
            <person name="Gleave A.P."/>
            <person name="Haubold B."/>
            <person name="Wohlers M.W."/>
            <person name="Guttman D.S."/>
            <person name="Wang P.W."/>
            <person name="Straub C."/>
            <person name="Vanneste J.L."/>
            <person name="Rainey P.B."/>
            <person name="Templeton M.D."/>
        </authorList>
    </citation>
    <scope>NUCLEOTIDE SEQUENCE [LARGE SCALE GENOMIC DNA]</scope>
    <source>
        <strain evidence="1 2">ICMP 19096</strain>
    </source>
</reference>
<comment type="caution">
    <text evidence="1">The sequence shown here is derived from an EMBL/GenBank/DDBJ whole genome shotgun (WGS) entry which is preliminary data.</text>
</comment>
<sequence length="92" mass="10351">MILIPAHAEILVQFHICAFASFVPVLNELLDFLFQHAAFQALLDKTHVNLSVRFDPSSVDLRGSAYQPVRAETKKPPKRQGFGDFMGCKNHL</sequence>
<dbReference type="EMBL" id="AOKF01003028">
    <property type="protein sequence ID" value="EPN42287.1"/>
    <property type="molecule type" value="Genomic_DNA"/>
</dbReference>
<evidence type="ECO:0000313" key="2">
    <source>
        <dbReference type="Proteomes" id="UP000018849"/>
    </source>
</evidence>